<feature type="region of interest" description="Disordered" evidence="1">
    <location>
        <begin position="1"/>
        <end position="83"/>
    </location>
</feature>
<evidence type="ECO:0000313" key="2">
    <source>
        <dbReference type="EMBL" id="KAF2614578.1"/>
    </source>
</evidence>
<gene>
    <name evidence="2" type="ORF">F2Q70_00010025</name>
</gene>
<protein>
    <submittedName>
        <fullName evidence="2">Uncharacterized protein</fullName>
    </submittedName>
</protein>
<feature type="compositionally biased region" description="Low complexity" evidence="1">
    <location>
        <begin position="17"/>
        <end position="34"/>
    </location>
</feature>
<sequence length="173" mass="18093">MAKNQKPKNTSKGGNPTGSTDSSTSSRSVASKAADLVANSPSTSKTNDLPGDSVSPANTVTVVLQNHSGSDFPQTPEDLVNPNSEIVATNSIVPAQEGLIQRVDESTLPLPLSTGKLPEDTGNQEHDRHNTEDCPRSNNGPPRASGPKSKPKVQAPLIADPPAPFEIEPQTKL</sequence>
<feature type="compositionally biased region" description="Polar residues" evidence="1">
    <location>
        <begin position="55"/>
        <end position="73"/>
    </location>
</feature>
<feature type="region of interest" description="Disordered" evidence="1">
    <location>
        <begin position="104"/>
        <end position="173"/>
    </location>
</feature>
<reference evidence="2" key="1">
    <citation type="submission" date="2019-12" db="EMBL/GenBank/DDBJ databases">
        <title>Genome sequencing and annotation of Brassica cretica.</title>
        <authorList>
            <person name="Studholme D.J."/>
            <person name="Sarris P.F."/>
        </authorList>
    </citation>
    <scope>NUCLEOTIDE SEQUENCE</scope>
    <source>
        <strain evidence="2">PFS-102/07</strain>
        <tissue evidence="2">Leaf</tissue>
    </source>
</reference>
<feature type="compositionally biased region" description="Basic and acidic residues" evidence="1">
    <location>
        <begin position="117"/>
        <end position="135"/>
    </location>
</feature>
<name>A0A8S9M935_BRACR</name>
<evidence type="ECO:0000256" key="1">
    <source>
        <dbReference type="SAM" id="MobiDB-lite"/>
    </source>
</evidence>
<organism evidence="2">
    <name type="scientific">Brassica cretica</name>
    <name type="common">Mustard</name>
    <dbReference type="NCBI Taxonomy" id="69181"/>
    <lineage>
        <taxon>Eukaryota</taxon>
        <taxon>Viridiplantae</taxon>
        <taxon>Streptophyta</taxon>
        <taxon>Embryophyta</taxon>
        <taxon>Tracheophyta</taxon>
        <taxon>Spermatophyta</taxon>
        <taxon>Magnoliopsida</taxon>
        <taxon>eudicotyledons</taxon>
        <taxon>Gunneridae</taxon>
        <taxon>Pentapetalae</taxon>
        <taxon>rosids</taxon>
        <taxon>malvids</taxon>
        <taxon>Brassicales</taxon>
        <taxon>Brassicaceae</taxon>
        <taxon>Brassiceae</taxon>
        <taxon>Brassica</taxon>
    </lineage>
</organism>
<comment type="caution">
    <text evidence="2">The sequence shown here is derived from an EMBL/GenBank/DDBJ whole genome shotgun (WGS) entry which is preliminary data.</text>
</comment>
<dbReference type="AlphaFoldDB" id="A0A8S9M935"/>
<accession>A0A8S9M935</accession>
<dbReference type="EMBL" id="QGKY02000089">
    <property type="protein sequence ID" value="KAF2614578.1"/>
    <property type="molecule type" value="Genomic_DNA"/>
</dbReference>
<proteinExistence type="predicted"/>